<accession>A0A1X6MTJ3</accession>
<feature type="region of interest" description="Disordered" evidence="1">
    <location>
        <begin position="436"/>
        <end position="460"/>
    </location>
</feature>
<dbReference type="EMBL" id="KZ110601">
    <property type="protein sequence ID" value="OSX59711.1"/>
    <property type="molecule type" value="Genomic_DNA"/>
</dbReference>
<feature type="compositionally biased region" description="Low complexity" evidence="1">
    <location>
        <begin position="1471"/>
        <end position="1502"/>
    </location>
</feature>
<feature type="region of interest" description="Disordered" evidence="1">
    <location>
        <begin position="1016"/>
        <end position="1065"/>
    </location>
</feature>
<feature type="region of interest" description="Disordered" evidence="1">
    <location>
        <begin position="1515"/>
        <end position="1534"/>
    </location>
</feature>
<feature type="compositionally biased region" description="Basic residues" evidence="1">
    <location>
        <begin position="1142"/>
        <end position="1153"/>
    </location>
</feature>
<feature type="region of interest" description="Disordered" evidence="1">
    <location>
        <begin position="1460"/>
        <end position="1504"/>
    </location>
</feature>
<evidence type="ECO:0000313" key="3">
    <source>
        <dbReference type="Proteomes" id="UP000194127"/>
    </source>
</evidence>
<dbReference type="OrthoDB" id="3365472at2759"/>
<keyword evidence="3" id="KW-1185">Reference proteome</keyword>
<feature type="region of interest" description="Disordered" evidence="1">
    <location>
        <begin position="264"/>
        <end position="313"/>
    </location>
</feature>
<organism evidence="2 3">
    <name type="scientific">Postia placenta MAD-698-R-SB12</name>
    <dbReference type="NCBI Taxonomy" id="670580"/>
    <lineage>
        <taxon>Eukaryota</taxon>
        <taxon>Fungi</taxon>
        <taxon>Dikarya</taxon>
        <taxon>Basidiomycota</taxon>
        <taxon>Agaricomycotina</taxon>
        <taxon>Agaricomycetes</taxon>
        <taxon>Polyporales</taxon>
        <taxon>Adustoporiaceae</taxon>
        <taxon>Rhodonia</taxon>
    </lineage>
</organism>
<feature type="compositionally biased region" description="Basic residues" evidence="1">
    <location>
        <begin position="275"/>
        <end position="291"/>
    </location>
</feature>
<name>A0A1X6MTJ3_9APHY</name>
<sequence length="1862" mass="201630">MSVIVEEHHRRWPRWYTASGAVRGTRKHIEPRILVDSSHRAHRFVDACTSPSYWCPAGLKSIRSTAKYQYEAAHITESDTRKQTAVMPVILQRVKSGIPPVSEPSAGVTVPFPGASIVVLSERIRNDRNHLVLGISRAARAQKSSASSAAELGIASRHSGRCQQSADLYYDQLSSWLAPCTSTPAVVLNTSKTNAAFAFAERPGSAHARSLLPKPVFPGVTVVVATRWEPSLHWALNPISVCARAARRGLLLCHRPALDESRARGPYAPLARSRSAPRRSHSQSPAKRRQQRGWEERGRTRGRVTTPPRRRVRDGALRPAACERRTGRAARTQGIHVIADTGATHRGRGLVRRASHDEGKGKGPAGVVTPPSRVTRVARARHQHRAANGKSEPARSAVAFLPSGRIVRPRVFRVHRLLALAADICGRVAGILQPTETTAGSSARGQEPGDKIRSARSGARQAIRTGGILGGGGFPDMLAASGIGPACQSSIAPARGSSEELQDAYGSLFCVRRATSCSPPEIARKSPRAACEALLAARSGPTPWPVSHGQSFPDWACEGPGGARSTAPLGKRTELHRGEAIPRPRCYMPRAARVAEERPAGVCAPGTAIRIRAHPIRWPAHLPRPRCERRRLVVGTASNPRRAGKPVATAWPSSMCHPRMLRGDSPRVCQHGSGGIDGMRRVAQGVHGVLRRVMRVLTVRPRSHRCAAYTIGPSHAFCVLAKDRFAAGAAADADFTSRSFHFGGFWLDGGGRWRRISCDGAIGTQIIVTYRARSMRYAMRSQLAARCIRTLARGHTVPTTPARGPCRARIHEQERDASHRTVRREWAISQPEAPKHVGTLVTTRGEDAWRAAMRGRIVVARCSAGLPRRLDIVSVGPIAACATRRKCKLIECRCLHAESAEAGLRTGARGVWCYQGISTAGDGEQATVRRHGSRVWMGRDRGLRWASDEPLVLVLSARRVGAADAACDDGAWMRKKNGRMVSVDGMAAGAVGRNMATGGCGTFHAYGRQSEMRWTDGSDVAGRKKTGRGIGSARVPPLASTAKSQSARASDRRVEGACREEPRRGKRSQILCARSASQIGTAGMCFSACDLPHKAKSRRLQGKARGWTSENIRKNRRIVSHPSRSRSLTGTGARPGGDALRGRPRIGVGRRRPKAEDGIAGGEAASERALWTRAVAVWAGQNAKAGSGDWAAEEEAGEPSERPGDYWANGMRMTFFGGTARCGRWDAWEGPGRKCGDPEHTPLRAMRASLAGDPRRCLASTPTPSVRTTHNPALSHSSAALAFGTAKLYFPTIRSPASTLPHTTMDDISFDTTWCPVCSRQILPKRYYVPIQPQPHAPAVPPSSPTTDPKTEVDVPPARLPRNKTGTIRARGGGGLVHGTGRVKPNGALKRDTTIKEPKKRATETTPLEPSLVRPTGPVRHRTVIDQSPVPLYCSDECRLKDLQHSQGAIDINYNPDRCVSPTIPPAPHNSLSDVSESDSGSGASFESRSSLNSSSPIDSPSARLPTGYAALRRLYPDLPPAPPPAPVMRRDTNNSDVAVVDDYTSGVMMAARRMKAQLEQGPPKKDIYGSPERVERKPIAGWTDGSHAWRASVYNLTTPTEPGKPADEERIKDAYKGFVASSHRARSGVYSTLSPTTPTFETASASVPVHATGAPTMGTRSHSAAEGLYNKYPMFARRSESRTSLMGSSVPTLSTSPTGSTRSLPLSTSSRRKEYSLVKPGAEGRLLVPDVKMTRIPSNLTVSSSASSSLSSYVGYTGYYGAGRKRSPLSRQNSDASMESADSREEADETLRSSPVARRPQNRSWSYSDETMMFPILRIPKKEKRIEQRIVDGELRDVEVEVEIVEPLKRLFLFPGKDSSC</sequence>
<dbReference type="Proteomes" id="UP000194127">
    <property type="component" value="Unassembled WGS sequence"/>
</dbReference>
<feature type="region of interest" description="Disordered" evidence="1">
    <location>
        <begin position="1115"/>
        <end position="1161"/>
    </location>
</feature>
<evidence type="ECO:0000256" key="1">
    <source>
        <dbReference type="SAM" id="MobiDB-lite"/>
    </source>
</evidence>
<gene>
    <name evidence="2" type="ORF">POSPLADRAFT_1035286</name>
</gene>
<feature type="region of interest" description="Disordered" evidence="1">
    <location>
        <begin position="1682"/>
        <end position="1718"/>
    </location>
</feature>
<feature type="region of interest" description="Disordered" evidence="1">
    <location>
        <begin position="1395"/>
        <end position="1416"/>
    </location>
</feature>
<feature type="compositionally biased region" description="Pro residues" evidence="1">
    <location>
        <begin position="1518"/>
        <end position="1527"/>
    </location>
</feature>
<reference evidence="2 3" key="1">
    <citation type="submission" date="2017-04" db="EMBL/GenBank/DDBJ databases">
        <title>Genome Sequence of the Model Brown-Rot Fungus Postia placenta SB12.</title>
        <authorList>
            <consortium name="DOE Joint Genome Institute"/>
            <person name="Gaskell J."/>
            <person name="Kersten P."/>
            <person name="Larrondo L.F."/>
            <person name="Canessa P."/>
            <person name="Martinez D."/>
            <person name="Hibbett D."/>
            <person name="Schmoll M."/>
            <person name="Kubicek C.P."/>
            <person name="Martinez A.T."/>
            <person name="Yadav J."/>
            <person name="Master E."/>
            <person name="Magnuson J.K."/>
            <person name="James T."/>
            <person name="Yaver D."/>
            <person name="Berka R."/>
            <person name="Labutti K."/>
            <person name="Lipzen A."/>
            <person name="Aerts A."/>
            <person name="Barry K."/>
            <person name="Henrissat B."/>
            <person name="Blanchette R."/>
            <person name="Grigoriev I."/>
            <person name="Cullen D."/>
        </authorList>
    </citation>
    <scope>NUCLEOTIDE SEQUENCE [LARGE SCALE GENOMIC DNA]</scope>
    <source>
        <strain evidence="2 3">MAD-698-R-SB12</strain>
    </source>
</reference>
<feature type="region of interest" description="Disordered" evidence="1">
    <location>
        <begin position="1765"/>
        <end position="1805"/>
    </location>
</feature>
<protein>
    <submittedName>
        <fullName evidence="2">Uncharacterized protein</fullName>
    </submittedName>
</protein>
<dbReference type="GeneID" id="36322022"/>
<evidence type="ECO:0000313" key="2">
    <source>
        <dbReference type="EMBL" id="OSX59711.1"/>
    </source>
</evidence>
<feature type="compositionally biased region" description="Low complexity" evidence="1">
    <location>
        <begin position="1689"/>
        <end position="1710"/>
    </location>
</feature>
<feature type="compositionally biased region" description="Pro residues" evidence="1">
    <location>
        <begin position="1334"/>
        <end position="1344"/>
    </location>
</feature>
<feature type="region of interest" description="Disordered" evidence="1">
    <location>
        <begin position="1184"/>
        <end position="1204"/>
    </location>
</feature>
<dbReference type="RefSeq" id="XP_024336505.1">
    <property type="nucleotide sequence ID" value="XM_024477072.1"/>
</dbReference>
<proteinExistence type="predicted"/>
<feature type="compositionally biased region" description="Basic and acidic residues" evidence="1">
    <location>
        <begin position="1049"/>
        <end position="1063"/>
    </location>
</feature>
<feature type="region of interest" description="Disordered" evidence="1">
    <location>
        <begin position="1334"/>
        <end position="1375"/>
    </location>
</feature>